<evidence type="ECO:0000256" key="1">
    <source>
        <dbReference type="SAM" id="MobiDB-lite"/>
    </source>
</evidence>
<reference evidence="4" key="1">
    <citation type="journal article" date="2012" name="Nat. Biotechnol.">
        <title>Reference genome sequence of the model plant Setaria.</title>
        <authorList>
            <person name="Bennetzen J.L."/>
            <person name="Schmutz J."/>
            <person name="Wang H."/>
            <person name="Percifield R."/>
            <person name="Hawkins J."/>
            <person name="Pontaroli A.C."/>
            <person name="Estep M."/>
            <person name="Feng L."/>
            <person name="Vaughn J.N."/>
            <person name="Grimwood J."/>
            <person name="Jenkins J."/>
            <person name="Barry K."/>
            <person name="Lindquist E."/>
            <person name="Hellsten U."/>
            <person name="Deshpande S."/>
            <person name="Wang X."/>
            <person name="Wu X."/>
            <person name="Mitros T."/>
            <person name="Triplett J."/>
            <person name="Yang X."/>
            <person name="Ye C.Y."/>
            <person name="Mauro-Herrera M."/>
            <person name="Wang L."/>
            <person name="Li P."/>
            <person name="Sharma M."/>
            <person name="Sharma R."/>
            <person name="Ronald P.C."/>
            <person name="Panaud O."/>
            <person name="Kellogg E.A."/>
            <person name="Brutnell T.P."/>
            <person name="Doust A.N."/>
            <person name="Tuskan G.A."/>
            <person name="Rokhsar D."/>
            <person name="Devos K.M."/>
        </authorList>
    </citation>
    <scope>NUCLEOTIDE SEQUENCE [LARGE SCALE GENOMIC DNA]</scope>
    <source>
        <strain evidence="4">cv. Yugu1</strain>
    </source>
</reference>
<dbReference type="InterPro" id="IPR036047">
    <property type="entry name" value="F-box-like_dom_sf"/>
</dbReference>
<evidence type="ECO:0000313" key="3">
    <source>
        <dbReference type="EnsemblPlants" id="KQL28368"/>
    </source>
</evidence>
<dbReference type="InParanoid" id="K3YY33"/>
<dbReference type="Gene3D" id="1.20.1280.50">
    <property type="match status" value="1"/>
</dbReference>
<dbReference type="Gramene" id="KQL28368">
    <property type="protein sequence ID" value="KQL28368"/>
    <property type="gene ID" value="SETIT_019183mg"/>
</dbReference>
<dbReference type="PANTHER" id="PTHR34591:SF52">
    <property type="entry name" value="F-BOX DOMAIN-CONTAINING PROTEIN"/>
    <property type="match status" value="1"/>
</dbReference>
<dbReference type="SUPFAM" id="SSF81383">
    <property type="entry name" value="F-box domain"/>
    <property type="match status" value="1"/>
</dbReference>
<dbReference type="Pfam" id="PF00646">
    <property type="entry name" value="F-box"/>
    <property type="match status" value="1"/>
</dbReference>
<dbReference type="HOGENOM" id="CLU_030606_0_0_1"/>
<dbReference type="InterPro" id="IPR001810">
    <property type="entry name" value="F-box_dom"/>
</dbReference>
<feature type="region of interest" description="Disordered" evidence="1">
    <location>
        <begin position="1"/>
        <end position="20"/>
    </location>
</feature>
<dbReference type="eggNOG" id="ENOG502R3X8">
    <property type="taxonomic scope" value="Eukaryota"/>
</dbReference>
<sequence>MDAASEHGADQGETEDQEDLVRQLPDDALADVLRRLPRRGLAASRCVRKAWRDVIDGRRLLLPHLLPHKVGGIFINFNVLESWEFLARPTTTAAGPATSGDFDYLPDLNEGSFLRDHCNGLLLLYDVVANPATRSEEYFYEDEYLVYDPNVSPHFEVFSIPRIWHKEKPGNFGYDSAKDKLDPSLEELEWPPSQYVLNTYRVIKPPAVDIKVPMTGGLHLGRSEKGVYCALANYYSLLSYQLRWMLKHEANLNSVLACPWIFQDINYYDRAGGYNVDAAEQAKFEWDSDNDNVLQINSKICCGYTYLLGFHPYKEVIFLYESMKRGFAYHLNDSKVQDLGNMYPRNHGRVAGNHALVRESFPYTPCWIEDFPINNIIDAEDHFKV</sequence>
<protein>
    <recommendedName>
        <fullName evidence="2">F-box domain-containing protein</fullName>
    </recommendedName>
</protein>
<dbReference type="EMBL" id="AGNK02000078">
    <property type="status" value="NOT_ANNOTATED_CDS"/>
    <property type="molecule type" value="Genomic_DNA"/>
</dbReference>
<dbReference type="EnsemblPlants" id="KQL28368">
    <property type="protein sequence ID" value="KQL28368"/>
    <property type="gene ID" value="SETIT_019183mg"/>
</dbReference>
<dbReference type="AlphaFoldDB" id="K3YY33"/>
<accession>K3YY33</accession>
<evidence type="ECO:0000259" key="2">
    <source>
        <dbReference type="Pfam" id="PF00646"/>
    </source>
</evidence>
<organism evidence="3 4">
    <name type="scientific">Setaria italica</name>
    <name type="common">Foxtail millet</name>
    <name type="synonym">Panicum italicum</name>
    <dbReference type="NCBI Taxonomy" id="4555"/>
    <lineage>
        <taxon>Eukaryota</taxon>
        <taxon>Viridiplantae</taxon>
        <taxon>Streptophyta</taxon>
        <taxon>Embryophyta</taxon>
        <taxon>Tracheophyta</taxon>
        <taxon>Spermatophyta</taxon>
        <taxon>Magnoliopsida</taxon>
        <taxon>Liliopsida</taxon>
        <taxon>Poales</taxon>
        <taxon>Poaceae</taxon>
        <taxon>PACMAD clade</taxon>
        <taxon>Panicoideae</taxon>
        <taxon>Panicodae</taxon>
        <taxon>Paniceae</taxon>
        <taxon>Cenchrinae</taxon>
        <taxon>Setaria</taxon>
    </lineage>
</organism>
<reference evidence="3" key="2">
    <citation type="submission" date="2018-08" db="UniProtKB">
        <authorList>
            <consortium name="EnsemblPlants"/>
        </authorList>
    </citation>
    <scope>IDENTIFICATION</scope>
    <source>
        <strain evidence="3">Yugu1</strain>
    </source>
</reference>
<feature type="domain" description="F-box" evidence="2">
    <location>
        <begin position="23"/>
        <end position="60"/>
    </location>
</feature>
<evidence type="ECO:0000313" key="4">
    <source>
        <dbReference type="Proteomes" id="UP000004995"/>
    </source>
</evidence>
<proteinExistence type="predicted"/>
<feature type="compositionally biased region" description="Basic and acidic residues" evidence="1">
    <location>
        <begin position="1"/>
        <end position="10"/>
    </location>
</feature>
<dbReference type="PANTHER" id="PTHR34591">
    <property type="entry name" value="OS03G0653100 PROTEIN-RELATED"/>
    <property type="match status" value="1"/>
</dbReference>
<keyword evidence="4" id="KW-1185">Reference proteome</keyword>
<name>K3YY33_SETIT</name>
<dbReference type="Proteomes" id="UP000004995">
    <property type="component" value="Unassembled WGS sequence"/>
</dbReference>
<dbReference type="OMA" id="IQLDPMI"/>